<feature type="region of interest" description="Disordered" evidence="2">
    <location>
        <begin position="30"/>
        <end position="70"/>
    </location>
</feature>
<proteinExistence type="predicted"/>
<reference evidence="5 6" key="1">
    <citation type="submission" date="2016-04" db="EMBL/GenBank/DDBJ databases">
        <authorList>
            <person name="Evans L.H."/>
            <person name="Alamgir A."/>
            <person name="Owens N."/>
            <person name="Weber N.D."/>
            <person name="Virtaneva K."/>
            <person name="Barbian K."/>
            <person name="Babar A."/>
            <person name="Rosenke K."/>
        </authorList>
    </citation>
    <scope>NUCLEOTIDE SEQUENCE [LARGE SCALE GENOMIC DNA]</scope>
    <source>
        <strain evidence="5 6">LMa1</strain>
    </source>
</reference>
<evidence type="ECO:0000313" key="5">
    <source>
        <dbReference type="EMBL" id="OAT87073.1"/>
    </source>
</evidence>
<accession>A0A1B7LKL0</accession>
<dbReference type="InterPro" id="IPR012854">
    <property type="entry name" value="Cu_amine_oxidase-like_N"/>
</dbReference>
<evidence type="ECO:0000256" key="3">
    <source>
        <dbReference type="SAM" id="SignalP"/>
    </source>
</evidence>
<evidence type="ECO:0000313" key="6">
    <source>
        <dbReference type="Proteomes" id="UP000078532"/>
    </source>
</evidence>
<feature type="coiled-coil region" evidence="1">
    <location>
        <begin position="78"/>
        <end position="110"/>
    </location>
</feature>
<dbReference type="AlphaFoldDB" id="A0A1B7LKL0"/>
<gene>
    <name evidence="5" type="ORF">A6M21_01925</name>
</gene>
<dbReference type="STRING" id="1838280.A6M21_01925"/>
<feature type="compositionally biased region" description="Polar residues" evidence="2">
    <location>
        <begin position="55"/>
        <end position="67"/>
    </location>
</feature>
<dbReference type="EMBL" id="LYVF01000002">
    <property type="protein sequence ID" value="OAT87073.1"/>
    <property type="molecule type" value="Genomic_DNA"/>
</dbReference>
<feature type="signal peptide" evidence="3">
    <location>
        <begin position="1"/>
        <end position="23"/>
    </location>
</feature>
<sequence length="284" mass="31046">MARKMFVLLLALSLLVLPLAAYADDSGGTPDGGAAQINPLPPVPADQGITGDVYGQSSADQSVTEDTYGQPPDVQAQIAQLQQEFANAVNNNQMLKAAQILQKLQQLKRRGSYDSRLDSLKQALINDVQNGKYGAALAVIKQILRIEHPAWAYRYLGMLYHKLNQDNRPRIFANGQEVQSDVNPVVRNGRTLIPLRAVANAIGVGNSAISWNQHNNTVTINNHNTIINLPVNSPTVTVNGRAQNIDVPAQMYNNRVMVPLRFISQAFGKPVNWYPEGQMATVGD</sequence>
<feature type="chain" id="PRO_5008596984" description="Copper amine oxidase-like N-terminal domain-containing protein" evidence="3">
    <location>
        <begin position="24"/>
        <end position="284"/>
    </location>
</feature>
<dbReference type="Gene3D" id="3.30.457.10">
    <property type="entry name" value="Copper amine oxidase-like, N-terminal domain"/>
    <property type="match status" value="2"/>
</dbReference>
<dbReference type="OrthoDB" id="9816096at2"/>
<dbReference type="SUPFAM" id="SSF55383">
    <property type="entry name" value="Copper amine oxidase, domain N"/>
    <property type="match status" value="2"/>
</dbReference>
<keyword evidence="1" id="KW-0175">Coiled coil</keyword>
<evidence type="ECO:0000256" key="1">
    <source>
        <dbReference type="SAM" id="Coils"/>
    </source>
</evidence>
<name>A0A1B7LKL0_9FIRM</name>
<evidence type="ECO:0000256" key="2">
    <source>
        <dbReference type="SAM" id="MobiDB-lite"/>
    </source>
</evidence>
<feature type="domain" description="Copper amine oxidase-like N-terminal" evidence="4">
    <location>
        <begin position="173"/>
        <end position="278"/>
    </location>
</feature>
<dbReference type="InterPro" id="IPR036582">
    <property type="entry name" value="Mao_N_sf"/>
</dbReference>
<keyword evidence="3" id="KW-0732">Signal</keyword>
<keyword evidence="6" id="KW-1185">Reference proteome</keyword>
<dbReference type="RefSeq" id="WP_066665810.1">
    <property type="nucleotide sequence ID" value="NZ_LYVF01000002.1"/>
</dbReference>
<dbReference type="Proteomes" id="UP000078532">
    <property type="component" value="Unassembled WGS sequence"/>
</dbReference>
<organism evidence="5 6">
    <name type="scientific">Desulfotomaculum copahuensis</name>
    <dbReference type="NCBI Taxonomy" id="1838280"/>
    <lineage>
        <taxon>Bacteria</taxon>
        <taxon>Bacillati</taxon>
        <taxon>Bacillota</taxon>
        <taxon>Clostridia</taxon>
        <taxon>Eubacteriales</taxon>
        <taxon>Desulfotomaculaceae</taxon>
        <taxon>Desulfotomaculum</taxon>
    </lineage>
</organism>
<dbReference type="Pfam" id="PF07833">
    <property type="entry name" value="Cu_amine_oxidN1"/>
    <property type="match status" value="1"/>
</dbReference>
<protein>
    <recommendedName>
        <fullName evidence="4">Copper amine oxidase-like N-terminal domain-containing protein</fullName>
    </recommendedName>
</protein>
<comment type="caution">
    <text evidence="5">The sequence shown here is derived from an EMBL/GenBank/DDBJ whole genome shotgun (WGS) entry which is preliminary data.</text>
</comment>
<evidence type="ECO:0000259" key="4">
    <source>
        <dbReference type="Pfam" id="PF07833"/>
    </source>
</evidence>